<gene>
    <name evidence="2" type="ORF">GBAR_LOCUS14172</name>
</gene>
<feature type="compositionally biased region" description="Basic and acidic residues" evidence="1">
    <location>
        <begin position="23"/>
        <end position="45"/>
    </location>
</feature>
<keyword evidence="3" id="KW-1185">Reference proteome</keyword>
<protein>
    <submittedName>
        <fullName evidence="2">Uncharacterized protein</fullName>
    </submittedName>
</protein>
<reference evidence="2" key="1">
    <citation type="submission" date="2023-03" db="EMBL/GenBank/DDBJ databases">
        <authorList>
            <person name="Steffen K."/>
            <person name="Cardenas P."/>
        </authorList>
    </citation>
    <scope>NUCLEOTIDE SEQUENCE</scope>
</reference>
<feature type="region of interest" description="Disordered" evidence="1">
    <location>
        <begin position="85"/>
        <end position="115"/>
    </location>
</feature>
<feature type="compositionally biased region" description="Polar residues" evidence="1">
    <location>
        <begin position="92"/>
        <end position="115"/>
    </location>
</feature>
<dbReference type="AlphaFoldDB" id="A0AA35S6K5"/>
<evidence type="ECO:0000256" key="1">
    <source>
        <dbReference type="SAM" id="MobiDB-lite"/>
    </source>
</evidence>
<proteinExistence type="predicted"/>
<organism evidence="2 3">
    <name type="scientific">Geodia barretti</name>
    <name type="common">Barrett's horny sponge</name>
    <dbReference type="NCBI Taxonomy" id="519541"/>
    <lineage>
        <taxon>Eukaryota</taxon>
        <taxon>Metazoa</taxon>
        <taxon>Porifera</taxon>
        <taxon>Demospongiae</taxon>
        <taxon>Heteroscleromorpha</taxon>
        <taxon>Tetractinellida</taxon>
        <taxon>Astrophorina</taxon>
        <taxon>Geodiidae</taxon>
        <taxon>Geodia</taxon>
    </lineage>
</organism>
<sequence>MQELHSRNQAKDRELAEAQQQLRQKEEERARQGAELTRSEETIRREQQQVQAVLAETQQQLRQKEEQLRSSEALVADFQKALQQRDLEPTQRTKTQPSLLQTAVPHSTPVNIKPR</sequence>
<evidence type="ECO:0000313" key="2">
    <source>
        <dbReference type="EMBL" id="CAI8024403.1"/>
    </source>
</evidence>
<feature type="compositionally biased region" description="Basic and acidic residues" evidence="1">
    <location>
        <begin position="1"/>
        <end position="16"/>
    </location>
</feature>
<evidence type="ECO:0000313" key="3">
    <source>
        <dbReference type="Proteomes" id="UP001174909"/>
    </source>
</evidence>
<comment type="caution">
    <text evidence="2">The sequence shown here is derived from an EMBL/GenBank/DDBJ whole genome shotgun (WGS) entry which is preliminary data.</text>
</comment>
<accession>A0AA35S6K5</accession>
<name>A0AA35S6K5_GEOBA</name>
<feature type="region of interest" description="Disordered" evidence="1">
    <location>
        <begin position="1"/>
        <end position="45"/>
    </location>
</feature>
<dbReference type="Proteomes" id="UP001174909">
    <property type="component" value="Unassembled WGS sequence"/>
</dbReference>
<dbReference type="EMBL" id="CASHTH010002073">
    <property type="protein sequence ID" value="CAI8024403.1"/>
    <property type="molecule type" value="Genomic_DNA"/>
</dbReference>